<evidence type="ECO:0000256" key="2">
    <source>
        <dbReference type="ARBA" id="ARBA00005692"/>
    </source>
</evidence>
<dbReference type="EMBL" id="JAKKPZ010000140">
    <property type="protein sequence ID" value="KAI1700582.1"/>
    <property type="molecule type" value="Genomic_DNA"/>
</dbReference>
<proteinExistence type="inferred from homology"/>
<dbReference type="GO" id="GO:0004888">
    <property type="term" value="F:transmembrane signaling receptor activity"/>
    <property type="evidence" value="ECO:0007669"/>
    <property type="project" value="InterPro"/>
</dbReference>
<organism evidence="7 8">
    <name type="scientific">Ditylenchus destructor</name>
    <dbReference type="NCBI Taxonomy" id="166010"/>
    <lineage>
        <taxon>Eukaryota</taxon>
        <taxon>Metazoa</taxon>
        <taxon>Ecdysozoa</taxon>
        <taxon>Nematoda</taxon>
        <taxon>Chromadorea</taxon>
        <taxon>Rhabditida</taxon>
        <taxon>Tylenchina</taxon>
        <taxon>Tylenchomorpha</taxon>
        <taxon>Sphaerularioidea</taxon>
        <taxon>Anguinidae</taxon>
        <taxon>Anguininae</taxon>
        <taxon>Ditylenchus</taxon>
    </lineage>
</organism>
<keyword evidence="3 6" id="KW-0812">Transmembrane</keyword>
<dbReference type="GO" id="GO:0007606">
    <property type="term" value="P:sensory perception of chemical stimulus"/>
    <property type="evidence" value="ECO:0007669"/>
    <property type="project" value="UniProtKB-UniRule"/>
</dbReference>
<feature type="transmembrane region" description="Helical" evidence="6">
    <location>
        <begin position="146"/>
        <end position="166"/>
    </location>
</feature>
<keyword evidence="5 6" id="KW-0472">Membrane</keyword>
<comment type="caution">
    <text evidence="7">The sequence shown here is derived from an EMBL/GenBank/DDBJ whole genome shotgun (WGS) entry which is preliminary data.</text>
</comment>
<dbReference type="SUPFAM" id="SSF81321">
    <property type="entry name" value="Family A G protein-coupled receptor-like"/>
    <property type="match status" value="1"/>
</dbReference>
<protein>
    <recommendedName>
        <fullName evidence="6">Serpentine receptor class gamma</fullName>
    </recommendedName>
</protein>
<dbReference type="InterPro" id="IPR000609">
    <property type="entry name" value="7TM_GPCR_serpentine_rcpt_Srg"/>
</dbReference>
<gene>
    <name evidence="7" type="ORF">DdX_16612</name>
</gene>
<reference evidence="7" key="1">
    <citation type="submission" date="2022-01" db="EMBL/GenBank/DDBJ databases">
        <title>Genome Sequence Resource for Two Populations of Ditylenchus destructor, the Migratory Endoparasitic Phytonematode.</title>
        <authorList>
            <person name="Zhang H."/>
            <person name="Lin R."/>
            <person name="Xie B."/>
        </authorList>
    </citation>
    <scope>NUCLEOTIDE SEQUENCE</scope>
    <source>
        <strain evidence="7">BazhouSP</strain>
    </source>
</reference>
<evidence type="ECO:0000256" key="1">
    <source>
        <dbReference type="ARBA" id="ARBA00004141"/>
    </source>
</evidence>
<evidence type="ECO:0000256" key="6">
    <source>
        <dbReference type="RuleBase" id="RU280813"/>
    </source>
</evidence>
<keyword evidence="8" id="KW-1185">Reference proteome</keyword>
<dbReference type="PANTHER" id="PTHR31552:SF8">
    <property type="entry name" value="SERPENTINE RECEPTOR CLASS GAMMA"/>
    <property type="match status" value="1"/>
</dbReference>
<dbReference type="AlphaFoldDB" id="A0AAD4QWI6"/>
<evidence type="ECO:0000313" key="7">
    <source>
        <dbReference type="EMBL" id="KAI1700582.1"/>
    </source>
</evidence>
<evidence type="ECO:0000313" key="8">
    <source>
        <dbReference type="Proteomes" id="UP001201812"/>
    </source>
</evidence>
<accession>A0AAD4QWI6</accession>
<dbReference type="Pfam" id="PF02118">
    <property type="entry name" value="Srg"/>
    <property type="match status" value="1"/>
</dbReference>
<feature type="transmembrane region" description="Helical" evidence="6">
    <location>
        <begin position="102"/>
        <end position="125"/>
    </location>
</feature>
<feature type="transmembrane region" description="Helical" evidence="6">
    <location>
        <begin position="63"/>
        <end position="82"/>
    </location>
</feature>
<evidence type="ECO:0000256" key="3">
    <source>
        <dbReference type="ARBA" id="ARBA00022692"/>
    </source>
</evidence>
<dbReference type="Gene3D" id="1.20.1070.10">
    <property type="entry name" value="Rhodopsin 7-helix transmembrane proteins"/>
    <property type="match status" value="1"/>
</dbReference>
<name>A0AAD4QWI6_9BILA</name>
<comment type="similarity">
    <text evidence="2 6">Belongs to the nematode receptor-like protein srg family.</text>
</comment>
<feature type="transmembrane region" description="Helical" evidence="6">
    <location>
        <begin position="244"/>
        <end position="266"/>
    </location>
</feature>
<dbReference type="Proteomes" id="UP001201812">
    <property type="component" value="Unassembled WGS sequence"/>
</dbReference>
<comment type="subcellular location">
    <subcellularLocation>
        <location evidence="1">Membrane</location>
        <topology evidence="1">Multi-pass membrane protein</topology>
    </subcellularLocation>
</comment>
<sequence>MFYMESNSSNTAADAIIFFVAKWLSHPEISGLIPLPYAIPALMLDAFIGYILICYFKTPFYRLYLFSNITQCAHWITSYYLYRASGTHLFYPLYALIPSSGWIPTLLNFLGYYLVYLNFFFDWLLTVNRCTVFAFPFHYEMLWKRIMPYIILFGLSYPFIFTWHLIKTGATCTFYPMVGYAIDASEQLTGVSNSLYMVIFIAFNGVSVAAMNLYICYKIFKHRKRNQSGSVGTNQQSRDPELNLFLFTCINFLLVVLNRFLSQLYIFFNIKWMNDEQVITLLGLMMYPEDLSLCLTPLFLLLLCKGLRKEIRRRFAKKFPRIQCSLELPDNSLFRSVASGSRND</sequence>
<feature type="transmembrane region" description="Helical" evidence="6">
    <location>
        <begin position="37"/>
        <end position="56"/>
    </location>
</feature>
<feature type="transmembrane region" description="Helical" evidence="6">
    <location>
        <begin position="278"/>
        <end position="304"/>
    </location>
</feature>
<dbReference type="GO" id="GO:0016020">
    <property type="term" value="C:membrane"/>
    <property type="evidence" value="ECO:0007669"/>
    <property type="project" value="UniProtKB-SubCell"/>
</dbReference>
<keyword evidence="4 6" id="KW-1133">Transmembrane helix</keyword>
<feature type="transmembrane region" description="Helical" evidence="6">
    <location>
        <begin position="195"/>
        <end position="217"/>
    </location>
</feature>
<evidence type="ECO:0000256" key="5">
    <source>
        <dbReference type="ARBA" id="ARBA00023136"/>
    </source>
</evidence>
<dbReference type="PANTHER" id="PTHR31552">
    <property type="entry name" value="SERPENTINE RECEPTOR CLASS GAMMA"/>
    <property type="match status" value="1"/>
</dbReference>
<evidence type="ECO:0000256" key="4">
    <source>
        <dbReference type="ARBA" id="ARBA00022989"/>
    </source>
</evidence>